<dbReference type="RefSeq" id="WP_344431440.1">
    <property type="nucleotide sequence ID" value="NZ_BAAANN010000061.1"/>
</dbReference>
<dbReference type="Pfam" id="PF05223">
    <property type="entry name" value="MecA_N"/>
    <property type="match status" value="1"/>
</dbReference>
<dbReference type="InterPro" id="IPR007887">
    <property type="entry name" value="MecA_N"/>
</dbReference>
<accession>A0ABN2SSE6</accession>
<organism evidence="4 5">
    <name type="scientific">Amycolatopsis minnesotensis</name>
    <dbReference type="NCBI Taxonomy" id="337894"/>
    <lineage>
        <taxon>Bacteria</taxon>
        <taxon>Bacillati</taxon>
        <taxon>Actinomycetota</taxon>
        <taxon>Actinomycetes</taxon>
        <taxon>Pseudonocardiales</taxon>
        <taxon>Pseudonocardiaceae</taxon>
        <taxon>Amycolatopsis</taxon>
    </lineage>
</organism>
<dbReference type="PANTHER" id="PTHR30627">
    <property type="entry name" value="PEPTIDOGLYCAN D,D-TRANSPEPTIDASE"/>
    <property type="match status" value="1"/>
</dbReference>
<dbReference type="SUPFAM" id="SSF56601">
    <property type="entry name" value="beta-lactamase/transpeptidase-like"/>
    <property type="match status" value="1"/>
</dbReference>
<evidence type="ECO:0000259" key="3">
    <source>
        <dbReference type="Pfam" id="PF05223"/>
    </source>
</evidence>
<protein>
    <submittedName>
        <fullName evidence="4">Penicillin-binding transpeptidase domain-containing protein</fullName>
    </submittedName>
</protein>
<dbReference type="PANTHER" id="PTHR30627:SF24">
    <property type="entry name" value="PENICILLIN-BINDING PROTEIN 4B"/>
    <property type="match status" value="1"/>
</dbReference>
<gene>
    <name evidence="4" type="ORF">GCM10009754_83110</name>
</gene>
<dbReference type="Proteomes" id="UP001501116">
    <property type="component" value="Unassembled WGS sequence"/>
</dbReference>
<feature type="chain" id="PRO_5047083432" evidence="1">
    <location>
        <begin position="19"/>
        <end position="594"/>
    </location>
</feature>
<evidence type="ECO:0000256" key="1">
    <source>
        <dbReference type="SAM" id="SignalP"/>
    </source>
</evidence>
<keyword evidence="5" id="KW-1185">Reference proteome</keyword>
<feature type="signal peptide" evidence="1">
    <location>
        <begin position="1"/>
        <end position="18"/>
    </location>
</feature>
<comment type="caution">
    <text evidence="4">The sequence shown here is derived from an EMBL/GenBank/DDBJ whole genome shotgun (WGS) entry which is preliminary data.</text>
</comment>
<sequence>MVVLGVVMALAVSGCALFGGGDGPDEVTDEFLHALADGDVNRAADLTDAPDSARAVLGQVRAALAPESVGVRIGRVHTATGSAKADAAFDLQWHLPRGRNWAYSSAAQLFEEKGAWKLHWLPSVVHPDLAAQQTIAVREVRPEPAPVVDRDGMALLSPQSVIGVVLDPAKAGDVAAVADKLATVLHPLDGTITKQSLVDGAKALKPGGTLPVASLRATDYQQVKQSIYELPGVRFAEQTRLLPVDRTVGARILPALRSVVEHQVLGEAGWRVVTLNAGGGEVAELFAQQPKAADAVVSTLSRKVQAGAESALAPIAGPAALVAMRPSTGELLAVAQNAKADEQGMIALTGRYPPGSTFKLATATAALTSNVVRADTPSDCPSTVTIDSRVVPNDDLFSLGTVPLSSAFAHSCNTTFAKLATRLPPAALTGAARDLGIGADYELPGLTTITGSVPPAETPVQRAENGFGQGTVLASPFGMAVAMSTVASGHIPVPTLLRGVAVGSKNLGNPIRPDVLESLRSMTREVVTAGTAGALKELPEVHGKTGTAQFGDGTQSHGWFVGYEGDLAFSVLLVGGGTSKPAVEVAHRFLTSVG</sequence>
<name>A0ABN2SSE6_9PSEU</name>
<proteinExistence type="predicted"/>
<dbReference type="SUPFAM" id="SSF56519">
    <property type="entry name" value="Penicillin binding protein dimerisation domain"/>
    <property type="match status" value="1"/>
</dbReference>
<dbReference type="InterPro" id="IPR036138">
    <property type="entry name" value="PBP_dimer_sf"/>
</dbReference>
<evidence type="ECO:0000313" key="4">
    <source>
        <dbReference type="EMBL" id="GAA1991748.1"/>
    </source>
</evidence>
<evidence type="ECO:0000313" key="5">
    <source>
        <dbReference type="Proteomes" id="UP001501116"/>
    </source>
</evidence>
<dbReference type="InterPro" id="IPR012338">
    <property type="entry name" value="Beta-lactam/transpept-like"/>
</dbReference>
<evidence type="ECO:0000259" key="2">
    <source>
        <dbReference type="Pfam" id="PF00905"/>
    </source>
</evidence>
<dbReference type="InterPro" id="IPR050515">
    <property type="entry name" value="Beta-lactam/transpept"/>
</dbReference>
<dbReference type="Gene3D" id="3.40.710.10">
    <property type="entry name" value="DD-peptidase/beta-lactamase superfamily"/>
    <property type="match status" value="1"/>
</dbReference>
<dbReference type="Pfam" id="PF00905">
    <property type="entry name" value="Transpeptidase"/>
    <property type="match status" value="1"/>
</dbReference>
<keyword evidence="1" id="KW-0732">Signal</keyword>
<dbReference type="EMBL" id="BAAANN010000061">
    <property type="protein sequence ID" value="GAA1991748.1"/>
    <property type="molecule type" value="Genomic_DNA"/>
</dbReference>
<feature type="domain" description="Penicillin-binding protein transpeptidase" evidence="2">
    <location>
        <begin position="320"/>
        <end position="582"/>
    </location>
</feature>
<feature type="domain" description="NTF2-like N-terminal transpeptidase" evidence="3">
    <location>
        <begin position="24"/>
        <end position="133"/>
    </location>
</feature>
<reference evidence="4 5" key="1">
    <citation type="journal article" date="2019" name="Int. J. Syst. Evol. Microbiol.">
        <title>The Global Catalogue of Microorganisms (GCM) 10K type strain sequencing project: providing services to taxonomists for standard genome sequencing and annotation.</title>
        <authorList>
            <consortium name="The Broad Institute Genomics Platform"/>
            <consortium name="The Broad Institute Genome Sequencing Center for Infectious Disease"/>
            <person name="Wu L."/>
            <person name="Ma J."/>
        </authorList>
    </citation>
    <scope>NUCLEOTIDE SEQUENCE [LARGE SCALE GENOMIC DNA]</scope>
    <source>
        <strain evidence="4 5">JCM 14545</strain>
    </source>
</reference>
<dbReference type="InterPro" id="IPR001460">
    <property type="entry name" value="PCN-bd_Tpept"/>
</dbReference>